<organism evidence="2 3">
    <name type="scientific">Macrophomina phaseolina</name>
    <dbReference type="NCBI Taxonomy" id="35725"/>
    <lineage>
        <taxon>Eukaryota</taxon>
        <taxon>Fungi</taxon>
        <taxon>Dikarya</taxon>
        <taxon>Ascomycota</taxon>
        <taxon>Pezizomycotina</taxon>
        <taxon>Dothideomycetes</taxon>
        <taxon>Dothideomycetes incertae sedis</taxon>
        <taxon>Botryosphaeriales</taxon>
        <taxon>Botryosphaeriaceae</taxon>
        <taxon>Macrophomina</taxon>
    </lineage>
</organism>
<feature type="region of interest" description="Disordered" evidence="1">
    <location>
        <begin position="111"/>
        <end position="151"/>
    </location>
</feature>
<keyword evidence="3" id="KW-1185">Reference proteome</keyword>
<sequence>MAHVCGSVDAFLCFPANAGKRAEREARGREVWMLPFIFHLLSILSLSNRPRGPPSSRSPCLPPHDPSLLCLHQFFCPILARWRDFCVDARLREGALVIISHQDVDARVRAEQATGGEHHQYDNKTRRPQLGRHHRSASAPAQQHSRHTSPV</sequence>
<feature type="compositionally biased region" description="Basic and acidic residues" evidence="1">
    <location>
        <begin position="111"/>
        <end position="125"/>
    </location>
</feature>
<accession>A0ABQ8G857</accession>
<reference evidence="2 3" key="1">
    <citation type="journal article" date="2021" name="Nat. Commun.">
        <title>Genetic determinants of endophytism in the Arabidopsis root mycobiome.</title>
        <authorList>
            <person name="Mesny F."/>
            <person name="Miyauchi S."/>
            <person name="Thiergart T."/>
            <person name="Pickel B."/>
            <person name="Atanasova L."/>
            <person name="Karlsson M."/>
            <person name="Huettel B."/>
            <person name="Barry K.W."/>
            <person name="Haridas S."/>
            <person name="Chen C."/>
            <person name="Bauer D."/>
            <person name="Andreopoulos W."/>
            <person name="Pangilinan J."/>
            <person name="LaButti K."/>
            <person name="Riley R."/>
            <person name="Lipzen A."/>
            <person name="Clum A."/>
            <person name="Drula E."/>
            <person name="Henrissat B."/>
            <person name="Kohler A."/>
            <person name="Grigoriev I.V."/>
            <person name="Martin F.M."/>
            <person name="Hacquard S."/>
        </authorList>
    </citation>
    <scope>NUCLEOTIDE SEQUENCE [LARGE SCALE GENOMIC DNA]</scope>
    <source>
        <strain evidence="2 3">MPI-SDFR-AT-0080</strain>
    </source>
</reference>
<evidence type="ECO:0000313" key="2">
    <source>
        <dbReference type="EMBL" id="KAH7047614.1"/>
    </source>
</evidence>
<dbReference type="Proteomes" id="UP000774617">
    <property type="component" value="Unassembled WGS sequence"/>
</dbReference>
<gene>
    <name evidence="2" type="ORF">B0J12DRAFT_667596</name>
</gene>
<comment type="caution">
    <text evidence="2">The sequence shown here is derived from an EMBL/GenBank/DDBJ whole genome shotgun (WGS) entry which is preliminary data.</text>
</comment>
<proteinExistence type="predicted"/>
<evidence type="ECO:0000313" key="3">
    <source>
        <dbReference type="Proteomes" id="UP000774617"/>
    </source>
</evidence>
<name>A0ABQ8G857_9PEZI</name>
<evidence type="ECO:0000256" key="1">
    <source>
        <dbReference type="SAM" id="MobiDB-lite"/>
    </source>
</evidence>
<dbReference type="EMBL" id="JAGTJR010000016">
    <property type="protein sequence ID" value="KAH7047614.1"/>
    <property type="molecule type" value="Genomic_DNA"/>
</dbReference>
<protein>
    <submittedName>
        <fullName evidence="2">Uncharacterized protein</fullName>
    </submittedName>
</protein>
<feature type="compositionally biased region" description="Basic residues" evidence="1">
    <location>
        <begin position="126"/>
        <end position="136"/>
    </location>
</feature>